<reference evidence="3" key="1">
    <citation type="journal article" date="2019" name="Int. J. Syst. Evol. Microbiol.">
        <title>The Global Catalogue of Microorganisms (GCM) 10K type strain sequencing project: providing services to taxonomists for standard genome sequencing and annotation.</title>
        <authorList>
            <consortium name="The Broad Institute Genomics Platform"/>
            <consortium name="The Broad Institute Genome Sequencing Center for Infectious Disease"/>
            <person name="Wu L."/>
            <person name="Ma J."/>
        </authorList>
    </citation>
    <scope>NUCLEOTIDE SEQUENCE [LARGE SCALE GENOMIC DNA]</scope>
    <source>
        <strain evidence="3">KCTC 42248</strain>
    </source>
</reference>
<organism evidence="2 3">
    <name type="scientific">Sphingobacterium corticis</name>
    <dbReference type="NCBI Taxonomy" id="1812823"/>
    <lineage>
        <taxon>Bacteria</taxon>
        <taxon>Pseudomonadati</taxon>
        <taxon>Bacteroidota</taxon>
        <taxon>Sphingobacteriia</taxon>
        <taxon>Sphingobacteriales</taxon>
        <taxon>Sphingobacteriaceae</taxon>
        <taxon>Sphingobacterium</taxon>
    </lineage>
</organism>
<feature type="transmembrane region" description="Helical" evidence="1">
    <location>
        <begin position="5"/>
        <end position="23"/>
    </location>
</feature>
<evidence type="ECO:0000256" key="1">
    <source>
        <dbReference type="SAM" id="Phobius"/>
    </source>
</evidence>
<keyword evidence="1" id="KW-0812">Transmembrane</keyword>
<dbReference type="Proteomes" id="UP001597393">
    <property type="component" value="Unassembled WGS sequence"/>
</dbReference>
<sequence>MRWIFWFFVVNIVSFFSLMKGLIGDGNMFVGAFIAFAAWALFLRAIFLSLEKKRKMKNRDQMIDEYLRQQLRK</sequence>
<protein>
    <recommendedName>
        <fullName evidence="4">DUF4229 domain-containing protein</fullName>
    </recommendedName>
</protein>
<comment type="caution">
    <text evidence="2">The sequence shown here is derived from an EMBL/GenBank/DDBJ whole genome shotgun (WGS) entry which is preliminary data.</text>
</comment>
<dbReference type="EMBL" id="JBHUMA010000006">
    <property type="protein sequence ID" value="MFD2599356.1"/>
    <property type="molecule type" value="Genomic_DNA"/>
</dbReference>
<keyword evidence="1" id="KW-0472">Membrane</keyword>
<proteinExistence type="predicted"/>
<evidence type="ECO:0008006" key="4">
    <source>
        <dbReference type="Google" id="ProtNLM"/>
    </source>
</evidence>
<gene>
    <name evidence="2" type="ORF">ACFSQ3_10355</name>
</gene>
<keyword evidence="1" id="KW-1133">Transmembrane helix</keyword>
<evidence type="ECO:0000313" key="2">
    <source>
        <dbReference type="EMBL" id="MFD2599356.1"/>
    </source>
</evidence>
<accession>A0ABW5NJQ4</accession>
<evidence type="ECO:0000313" key="3">
    <source>
        <dbReference type="Proteomes" id="UP001597393"/>
    </source>
</evidence>
<feature type="transmembrane region" description="Helical" evidence="1">
    <location>
        <begin position="29"/>
        <end position="50"/>
    </location>
</feature>
<keyword evidence="3" id="KW-1185">Reference proteome</keyword>
<name>A0ABW5NJQ4_9SPHI</name>
<dbReference type="RefSeq" id="WP_380869482.1">
    <property type="nucleotide sequence ID" value="NZ_JBHUMA010000006.1"/>
</dbReference>